<keyword evidence="1" id="KW-0597">Phosphoprotein</keyword>
<gene>
    <name evidence="3" type="primary">cusR_1</name>
    <name evidence="3" type="ORF">NCTC8621_02781</name>
</gene>
<dbReference type="EMBL" id="UGBW01000003">
    <property type="protein sequence ID" value="STH82779.1"/>
    <property type="molecule type" value="Genomic_DNA"/>
</dbReference>
<dbReference type="Proteomes" id="UP000255093">
    <property type="component" value="Unassembled WGS sequence"/>
</dbReference>
<dbReference type="PROSITE" id="PS50110">
    <property type="entry name" value="RESPONSE_REGULATORY"/>
    <property type="match status" value="1"/>
</dbReference>
<evidence type="ECO:0000313" key="4">
    <source>
        <dbReference type="Proteomes" id="UP000255093"/>
    </source>
</evidence>
<dbReference type="SUPFAM" id="SSF52172">
    <property type="entry name" value="CheY-like"/>
    <property type="match status" value="1"/>
</dbReference>
<reference evidence="3 4" key="1">
    <citation type="submission" date="2018-06" db="EMBL/GenBank/DDBJ databases">
        <authorList>
            <consortium name="Pathogen Informatics"/>
            <person name="Doyle S."/>
        </authorList>
    </citation>
    <scope>NUCLEOTIDE SEQUENCE [LARGE SCALE GENOMIC DNA]</scope>
    <source>
        <strain evidence="3 4">NCTC8621</strain>
    </source>
</reference>
<dbReference type="InterPro" id="IPR001789">
    <property type="entry name" value="Sig_transdc_resp-reg_receiver"/>
</dbReference>
<accession>A0A376PVZ6</accession>
<proteinExistence type="predicted"/>
<dbReference type="Gene3D" id="3.40.50.2300">
    <property type="match status" value="1"/>
</dbReference>
<dbReference type="Pfam" id="PF00072">
    <property type="entry name" value="Response_reg"/>
    <property type="match status" value="1"/>
</dbReference>
<name>A0A376PVZ6_ECOLX</name>
<evidence type="ECO:0000313" key="3">
    <source>
        <dbReference type="EMBL" id="STH82779.1"/>
    </source>
</evidence>
<evidence type="ECO:0000256" key="1">
    <source>
        <dbReference type="PROSITE-ProRule" id="PRU00169"/>
    </source>
</evidence>
<protein>
    <submittedName>
        <fullName evidence="3">Two-component system response regulator</fullName>
    </submittedName>
</protein>
<organism evidence="3 4">
    <name type="scientific">Escherichia coli</name>
    <dbReference type="NCBI Taxonomy" id="562"/>
    <lineage>
        <taxon>Bacteria</taxon>
        <taxon>Pseudomonadati</taxon>
        <taxon>Pseudomonadota</taxon>
        <taxon>Gammaproteobacteria</taxon>
        <taxon>Enterobacterales</taxon>
        <taxon>Enterobacteriaceae</taxon>
        <taxon>Escherichia</taxon>
    </lineage>
</organism>
<dbReference type="GO" id="GO:0000160">
    <property type="term" value="P:phosphorelay signal transduction system"/>
    <property type="evidence" value="ECO:0007669"/>
    <property type="project" value="InterPro"/>
</dbReference>
<dbReference type="InterPro" id="IPR011006">
    <property type="entry name" value="CheY-like_superfamily"/>
</dbReference>
<sequence length="82" mass="9152">MRLLLIEDEEKTSTYISRALKESGFIVDISADGAEGLHYALELDYDAIILDVMLPGIVDAPFDVKLLHTVRGMGYVLEVRPE</sequence>
<evidence type="ECO:0000259" key="2">
    <source>
        <dbReference type="PROSITE" id="PS50110"/>
    </source>
</evidence>
<dbReference type="AlphaFoldDB" id="A0A376PVZ6"/>
<feature type="domain" description="Response regulatory" evidence="2">
    <location>
        <begin position="2"/>
        <end position="82"/>
    </location>
</feature>
<feature type="modified residue" description="4-aspartylphosphate" evidence="1">
    <location>
        <position position="51"/>
    </location>
</feature>